<accession>A0A5P1RAA1</accession>
<dbReference type="SUPFAM" id="SSF55811">
    <property type="entry name" value="Nudix"/>
    <property type="match status" value="1"/>
</dbReference>
<dbReference type="Pfam" id="PF00293">
    <property type="entry name" value="NUDIX"/>
    <property type="match status" value="1"/>
</dbReference>
<keyword evidence="2" id="KW-0378">Hydrolase</keyword>
<name>A0A5P1RAA1_9GAMM</name>
<dbReference type="InterPro" id="IPR020084">
    <property type="entry name" value="NUDIX_hydrolase_CS"/>
</dbReference>
<dbReference type="PROSITE" id="PS51462">
    <property type="entry name" value="NUDIX"/>
    <property type="match status" value="1"/>
</dbReference>
<evidence type="ECO:0000259" key="3">
    <source>
        <dbReference type="PROSITE" id="PS51462"/>
    </source>
</evidence>
<proteinExistence type="predicted"/>
<reference evidence="4 5" key="1">
    <citation type="journal article" date="2019" name="Biochem. Eng. J.">
        <title>Metabolic engineering of the marine bacteria Neptunomonas concharum for the production of acetoin and meso-2,3-butanediol from acetate.</title>
        <authorList>
            <person name="Li W."/>
            <person name="Pu N."/>
            <person name="Liu C.-X."/>
            <person name="Yuan Q.-P."/>
            <person name="Li Z.-J."/>
        </authorList>
    </citation>
    <scope>NUCLEOTIDE SEQUENCE [LARGE SCALE GENOMIC DNA]</scope>
    <source>
        <strain evidence="4 5">JCM17730</strain>
    </source>
</reference>
<dbReference type="AlphaFoldDB" id="A0A5P1RAA1"/>
<comment type="cofactor">
    <cofactor evidence="1">
        <name>Mg(2+)</name>
        <dbReference type="ChEBI" id="CHEBI:18420"/>
    </cofactor>
</comment>
<organism evidence="4 5">
    <name type="scientific">Neptunomonas concharum</name>
    <dbReference type="NCBI Taxonomy" id="1031538"/>
    <lineage>
        <taxon>Bacteria</taxon>
        <taxon>Pseudomonadati</taxon>
        <taxon>Pseudomonadota</taxon>
        <taxon>Gammaproteobacteria</taxon>
        <taxon>Oceanospirillales</taxon>
        <taxon>Oceanospirillaceae</taxon>
        <taxon>Neptunomonas</taxon>
    </lineage>
</organism>
<feature type="domain" description="Nudix hydrolase" evidence="3">
    <location>
        <begin position="16"/>
        <end position="143"/>
    </location>
</feature>
<dbReference type="OrthoDB" id="9804563at2"/>
<gene>
    <name evidence="4" type="ORF">F0U83_07295</name>
</gene>
<evidence type="ECO:0000256" key="2">
    <source>
        <dbReference type="ARBA" id="ARBA00022801"/>
    </source>
</evidence>
<evidence type="ECO:0000256" key="1">
    <source>
        <dbReference type="ARBA" id="ARBA00001946"/>
    </source>
</evidence>
<dbReference type="InterPro" id="IPR000086">
    <property type="entry name" value="NUDIX_hydrolase_dom"/>
</dbReference>
<dbReference type="Proteomes" id="UP000324760">
    <property type="component" value="Chromosome"/>
</dbReference>
<evidence type="ECO:0000313" key="4">
    <source>
        <dbReference type="EMBL" id="QEQ96527.1"/>
    </source>
</evidence>
<dbReference type="PROSITE" id="PS00893">
    <property type="entry name" value="NUDIX_BOX"/>
    <property type="match status" value="1"/>
</dbReference>
<dbReference type="GO" id="GO:0016787">
    <property type="term" value="F:hydrolase activity"/>
    <property type="evidence" value="ECO:0007669"/>
    <property type="project" value="UniProtKB-KW"/>
</dbReference>
<dbReference type="EMBL" id="CP043869">
    <property type="protein sequence ID" value="QEQ96527.1"/>
    <property type="molecule type" value="Genomic_DNA"/>
</dbReference>
<dbReference type="InterPro" id="IPR015797">
    <property type="entry name" value="NUDIX_hydrolase-like_dom_sf"/>
</dbReference>
<protein>
    <submittedName>
        <fullName evidence="4">NUDIX domain-containing protein</fullName>
    </submittedName>
</protein>
<evidence type="ECO:0000313" key="5">
    <source>
        <dbReference type="Proteomes" id="UP000324760"/>
    </source>
</evidence>
<sequence length="149" mass="16943">MLYKKRRFFVKKRLNSTKSFVVGFLFNPSLTHVVLIEKNKPLWQKGRLNGLGGLVNDGESISNAISREVFEESGVMLPPQLWSQFHKTTNKDDKIVHYFFAVSSLANKAKSNEKEKVSLVSINQLPSNCLHDIKKLIMLAMGRMDCTSI</sequence>
<dbReference type="KEGG" id="ncu:F0U83_07295"/>
<dbReference type="Gene3D" id="3.90.79.10">
    <property type="entry name" value="Nucleoside Triphosphate Pyrophosphohydrolase"/>
    <property type="match status" value="1"/>
</dbReference>
<keyword evidence="5" id="KW-1185">Reference proteome</keyword>